<evidence type="ECO:0000313" key="2">
    <source>
        <dbReference type="Proteomes" id="UP001205609"/>
    </source>
</evidence>
<evidence type="ECO:0000313" key="1">
    <source>
        <dbReference type="EMBL" id="MCS4486035.1"/>
    </source>
</evidence>
<protein>
    <submittedName>
        <fullName evidence="1">Uncharacterized protein</fullName>
    </submittedName>
</protein>
<name>A0ABT2F0T1_9STAP</name>
<accession>A0ABT2F0T1</accession>
<proteinExistence type="predicted"/>
<comment type="caution">
    <text evidence="1">The sequence shown here is derived from an EMBL/GenBank/DDBJ whole genome shotgun (WGS) entry which is preliminary data.</text>
</comment>
<organism evidence="1 2">
    <name type="scientific">Staphylococcus americanisciuri</name>
    <dbReference type="NCBI Taxonomy" id="2973940"/>
    <lineage>
        <taxon>Bacteria</taxon>
        <taxon>Bacillati</taxon>
        <taxon>Bacillota</taxon>
        <taxon>Bacilli</taxon>
        <taxon>Bacillales</taxon>
        <taxon>Staphylococcaceae</taxon>
        <taxon>Staphylococcus</taxon>
    </lineage>
</organism>
<dbReference type="Proteomes" id="UP001205609">
    <property type="component" value="Unassembled WGS sequence"/>
</dbReference>
<dbReference type="EMBL" id="JANUXY010000003">
    <property type="protein sequence ID" value="MCS4486035.1"/>
    <property type="molecule type" value="Genomic_DNA"/>
</dbReference>
<sequence length="41" mass="4789">MDLVRQTNRFPVLLVKENVSTYRQPKARMLTSIESRGIIQV</sequence>
<keyword evidence="2" id="KW-1185">Reference proteome</keyword>
<reference evidence="1 2" key="1">
    <citation type="journal article" date="2023" name="Int. J. Syst. Evol. Microbiol.">
        <title>Streptococcus sciuri sp. nov., Staphylococcus marylandisciuri sp. nov. and Staphylococcus americanisciuri sp. nov., isolated from faeces of eastern grey squirrel (Sciurus carolinensis).</title>
        <authorList>
            <person name="Volokhov D.V."/>
            <person name="Zagorodnyaya T.A."/>
            <person name="Furtak V.A."/>
            <person name="Nattanmai G."/>
            <person name="Randall L."/>
            <person name="Jose S."/>
            <person name="Gao Y."/>
            <person name="Eisenberg T."/>
            <person name="Delmonte P."/>
            <person name="Blom J."/>
            <person name="Mitchell K.K."/>
        </authorList>
    </citation>
    <scope>NUCLEOTIDE SEQUENCE [LARGE SCALE GENOMIC DNA]</scope>
    <source>
        <strain evidence="1 2">GRT3</strain>
    </source>
</reference>
<gene>
    <name evidence="1" type="ORF">NXS11_03905</name>
</gene>